<feature type="region of interest" description="Disordered" evidence="1">
    <location>
        <begin position="199"/>
        <end position="230"/>
    </location>
</feature>
<feature type="non-terminal residue" evidence="3">
    <location>
        <position position="1"/>
    </location>
</feature>
<dbReference type="InterPro" id="IPR018769">
    <property type="entry name" value="VgrG2_DUF2345"/>
</dbReference>
<evidence type="ECO:0000313" key="3">
    <source>
        <dbReference type="EMBL" id="TLX70690.1"/>
    </source>
</evidence>
<comment type="caution">
    <text evidence="3">The sequence shown here is derived from an EMBL/GenBank/DDBJ whole genome shotgun (WGS) entry which is preliminary data.</text>
</comment>
<evidence type="ECO:0000256" key="1">
    <source>
        <dbReference type="SAM" id="MobiDB-lite"/>
    </source>
</evidence>
<name>A0A5R9R9X9_9PSED</name>
<dbReference type="RefSeq" id="WP_138526414.1">
    <property type="nucleotide sequence ID" value="NZ_SWDV01000047.1"/>
</dbReference>
<dbReference type="Pfam" id="PF10106">
    <property type="entry name" value="DUF2345"/>
    <property type="match status" value="1"/>
</dbReference>
<gene>
    <name evidence="3" type="ORF">FAS41_26990</name>
</gene>
<proteinExistence type="predicted"/>
<evidence type="ECO:0000313" key="4">
    <source>
        <dbReference type="Proteomes" id="UP000306635"/>
    </source>
</evidence>
<keyword evidence="4" id="KW-1185">Reference proteome</keyword>
<feature type="domain" description="DUF2345" evidence="2">
    <location>
        <begin position="1"/>
        <end position="111"/>
    </location>
</feature>
<organism evidence="3 4">
    <name type="scientific">Pseudomonas nicosulfuronedens</name>
    <dbReference type="NCBI Taxonomy" id="2571105"/>
    <lineage>
        <taxon>Bacteria</taxon>
        <taxon>Pseudomonadati</taxon>
        <taxon>Pseudomonadota</taxon>
        <taxon>Gammaproteobacteria</taxon>
        <taxon>Pseudomonadales</taxon>
        <taxon>Pseudomonadaceae</taxon>
        <taxon>Pseudomonas</taxon>
    </lineage>
</organism>
<dbReference type="Proteomes" id="UP000306635">
    <property type="component" value="Unassembled WGS sequence"/>
</dbReference>
<sequence length="251" mass="27221">TAGANMDISVAKRFTTAVGEGISLFARKLGMKLFANQGPVTIQAQNDGLAMLARHGLDIVSTEDEIRITAKRKITLNAGGTCITLDPYSIELGTQGDFTIKASHFDMRGPARMLATHPDYPKLESTQRIKVRISRAPTAPQSTWAGMPYTLYADGAPLESGVLDKTGFLAFDHQVITGQYRLELANGVSYRIPVPEEYSNPEQGHLASRGLQNHSSQPAYPEAGPASLHTDHRNDYAALLKDIAKRAGEQS</sequence>
<evidence type="ECO:0000259" key="2">
    <source>
        <dbReference type="Pfam" id="PF10106"/>
    </source>
</evidence>
<dbReference type="EMBL" id="SWDV01000047">
    <property type="protein sequence ID" value="TLX70690.1"/>
    <property type="molecule type" value="Genomic_DNA"/>
</dbReference>
<dbReference type="AlphaFoldDB" id="A0A5R9R9X9"/>
<accession>A0A5R9R9X9</accession>
<dbReference type="OrthoDB" id="9762420at2"/>
<protein>
    <submittedName>
        <fullName evidence="3">DUF2345 domain-containing protein</fullName>
    </submittedName>
</protein>
<reference evidence="3 4" key="1">
    <citation type="submission" date="2019-04" db="EMBL/GenBank/DDBJ databases">
        <authorList>
            <person name="Li M."/>
        </authorList>
    </citation>
    <scope>NUCLEOTIDE SEQUENCE [LARGE SCALE GENOMIC DNA]</scope>
    <source>
        <strain evidence="3 4">LAM1902</strain>
    </source>
</reference>